<keyword evidence="2" id="KW-0067">ATP-binding</keyword>
<dbReference type="GO" id="GO:0005524">
    <property type="term" value="F:ATP binding"/>
    <property type="evidence" value="ECO:0007669"/>
    <property type="project" value="UniProtKB-KW"/>
</dbReference>
<dbReference type="GO" id="GO:0005829">
    <property type="term" value="C:cytosol"/>
    <property type="evidence" value="ECO:0007669"/>
    <property type="project" value="TreeGrafter"/>
</dbReference>
<keyword evidence="1" id="KW-0547">Nucleotide-binding</keyword>
<comment type="caution">
    <text evidence="4">The sequence shown here is derived from an EMBL/GenBank/DDBJ whole genome shotgun (WGS) entry which is preliminary data.</text>
</comment>
<feature type="domain" description="PIN" evidence="3">
    <location>
        <begin position="5"/>
        <end position="134"/>
    </location>
</feature>
<protein>
    <recommendedName>
        <fullName evidence="3">PIN domain-containing protein</fullName>
    </recommendedName>
</protein>
<dbReference type="SUPFAM" id="SSF52540">
    <property type="entry name" value="P-loop containing nucleoside triphosphate hydrolases"/>
    <property type="match status" value="1"/>
</dbReference>
<dbReference type="InterPro" id="IPR003714">
    <property type="entry name" value="PhoH"/>
</dbReference>
<evidence type="ECO:0000256" key="1">
    <source>
        <dbReference type="ARBA" id="ARBA00022741"/>
    </source>
</evidence>
<name>A0A644VUI4_9ZZZZ</name>
<dbReference type="CDD" id="cd09883">
    <property type="entry name" value="PIN_VapC_PhoHL-ATPase"/>
    <property type="match status" value="1"/>
</dbReference>
<dbReference type="AlphaFoldDB" id="A0A644VUI4"/>
<dbReference type="InterPro" id="IPR002716">
    <property type="entry name" value="PIN_dom"/>
</dbReference>
<dbReference type="Pfam" id="PF13638">
    <property type="entry name" value="PIN_4"/>
    <property type="match status" value="1"/>
</dbReference>
<dbReference type="PANTHER" id="PTHR30473:SF2">
    <property type="entry name" value="PIN DOMAIN-CONTAINING PROTEIN"/>
    <property type="match status" value="1"/>
</dbReference>
<dbReference type="Pfam" id="PF02562">
    <property type="entry name" value="PhoH"/>
    <property type="match status" value="1"/>
</dbReference>
<reference evidence="4" key="1">
    <citation type="submission" date="2019-08" db="EMBL/GenBank/DDBJ databases">
        <authorList>
            <person name="Kucharzyk K."/>
            <person name="Murdoch R.W."/>
            <person name="Higgins S."/>
            <person name="Loffler F."/>
        </authorList>
    </citation>
    <scope>NUCLEOTIDE SEQUENCE</scope>
</reference>
<sequence>MGVKKNFVLDTNVILHDYRCIYNFEENDIYIPIVVLEELDHFKKGNEQINFNAREFSRELDLLANEKLFKKGVEIGEGKGKIFILTNIEYPQVISRAFLEKTPDHSILAATFQLKTEKKNVKTILVSKDINLRMKALSLGLDAEDYINDKVTNHNIFEKNHEIFEHVNPELIELLYGPEGEIPLESLDFSSDIEPQDCFVLRSARSSVLARYIPQTGKVRRIVKERCFGIEPRNAEQTFAMNVLLDDDVKLVALTGKSGTGKTLLALAAALQKHDVYKQILLARPIVALANKDLGFLPGDEQHKIAPYMQPLFDNLNVIKHHFSYQGKEIRLIEEMQKNNQLVIEALAYIRGRSLSETFFIVDEAQNLTPHEIKTIITRAGEGTKIVFTGDIQQIDSPYLDMFSNGLVYMIDRMHGQDIFAHINLIKGERSFLSELASNIL</sequence>
<evidence type="ECO:0000259" key="3">
    <source>
        <dbReference type="SMART" id="SM00670"/>
    </source>
</evidence>
<proteinExistence type="predicted"/>
<dbReference type="FunFam" id="3.40.50.300:FF:000013">
    <property type="entry name" value="PhoH family ATPase"/>
    <property type="match status" value="1"/>
</dbReference>
<dbReference type="InterPro" id="IPR027417">
    <property type="entry name" value="P-loop_NTPase"/>
</dbReference>
<dbReference type="SMART" id="SM00670">
    <property type="entry name" value="PINc"/>
    <property type="match status" value="1"/>
</dbReference>
<organism evidence="4">
    <name type="scientific">bioreactor metagenome</name>
    <dbReference type="NCBI Taxonomy" id="1076179"/>
    <lineage>
        <taxon>unclassified sequences</taxon>
        <taxon>metagenomes</taxon>
        <taxon>ecological metagenomes</taxon>
    </lineage>
</organism>
<dbReference type="InterPro" id="IPR051451">
    <property type="entry name" value="PhoH2-like"/>
</dbReference>
<evidence type="ECO:0000256" key="2">
    <source>
        <dbReference type="ARBA" id="ARBA00022840"/>
    </source>
</evidence>
<gene>
    <name evidence="4" type="ORF">SDC9_41258</name>
</gene>
<dbReference type="PANTHER" id="PTHR30473">
    <property type="entry name" value="PROTEIN PHOH"/>
    <property type="match status" value="1"/>
</dbReference>
<dbReference type="Gene3D" id="3.40.50.1010">
    <property type="entry name" value="5'-nuclease"/>
    <property type="match status" value="1"/>
</dbReference>
<evidence type="ECO:0000313" key="4">
    <source>
        <dbReference type="EMBL" id="MPL95094.1"/>
    </source>
</evidence>
<accession>A0A644VUI4</accession>
<dbReference type="EMBL" id="VSSQ01000454">
    <property type="protein sequence ID" value="MPL95094.1"/>
    <property type="molecule type" value="Genomic_DNA"/>
</dbReference>
<dbReference type="Gene3D" id="3.40.50.300">
    <property type="entry name" value="P-loop containing nucleotide triphosphate hydrolases"/>
    <property type="match status" value="1"/>
</dbReference>